<gene>
    <name evidence="1" type="ORF">E4K67_26530</name>
</gene>
<dbReference type="OrthoDB" id="1798881at2"/>
<accession>A0A4Z0QXB8</accession>
<protein>
    <submittedName>
        <fullName evidence="1">Uncharacterized protein</fullName>
    </submittedName>
</protein>
<dbReference type="EMBL" id="SPQQ01000018">
    <property type="protein sequence ID" value="TGE35168.1"/>
    <property type="molecule type" value="Genomic_DNA"/>
</dbReference>
<keyword evidence="2" id="KW-1185">Reference proteome</keyword>
<evidence type="ECO:0000313" key="2">
    <source>
        <dbReference type="Proteomes" id="UP000298460"/>
    </source>
</evidence>
<dbReference type="Proteomes" id="UP000298460">
    <property type="component" value="Unassembled WGS sequence"/>
</dbReference>
<comment type="caution">
    <text evidence="1">The sequence shown here is derived from an EMBL/GenBank/DDBJ whole genome shotgun (WGS) entry which is preliminary data.</text>
</comment>
<evidence type="ECO:0000313" key="1">
    <source>
        <dbReference type="EMBL" id="TGE35168.1"/>
    </source>
</evidence>
<organism evidence="1 2">
    <name type="scientific">Desulfosporosinus fructosivorans</name>
    <dbReference type="NCBI Taxonomy" id="2018669"/>
    <lineage>
        <taxon>Bacteria</taxon>
        <taxon>Bacillati</taxon>
        <taxon>Bacillota</taxon>
        <taxon>Clostridia</taxon>
        <taxon>Eubacteriales</taxon>
        <taxon>Desulfitobacteriaceae</taxon>
        <taxon>Desulfosporosinus</taxon>
    </lineage>
</organism>
<reference evidence="1 2" key="1">
    <citation type="submission" date="2019-03" db="EMBL/GenBank/DDBJ databases">
        <title>Draft Genome Sequence of Desulfosporosinus fructosivorans Strain 63.6F, Isolated from Marine Sediment in the Baltic Sea.</title>
        <authorList>
            <person name="Hausmann B."/>
            <person name="Vandieken V."/>
            <person name="Pjevac P."/>
            <person name="Schreck K."/>
            <person name="Herbold C.W."/>
            <person name="Loy A."/>
        </authorList>
    </citation>
    <scope>NUCLEOTIDE SEQUENCE [LARGE SCALE GENOMIC DNA]</scope>
    <source>
        <strain evidence="1 2">63.6F</strain>
    </source>
</reference>
<dbReference type="AlphaFoldDB" id="A0A4Z0QXB8"/>
<proteinExistence type="predicted"/>
<sequence>MLSTHGEGISTHGEDILVFIRDFESSSRDYLQSKGFSENEMTNAYLDLQWNFLHTILNQQAEQNPKNSQRNILYATKQTI</sequence>
<dbReference type="RefSeq" id="WP_135552297.1">
    <property type="nucleotide sequence ID" value="NZ_SPQQ01000018.1"/>
</dbReference>
<name>A0A4Z0QXB8_9FIRM</name>